<dbReference type="Gene3D" id="1.20.900.10">
    <property type="entry name" value="Dbl homology (DH) domain"/>
    <property type="match status" value="1"/>
</dbReference>
<accession>A0A8H5ME53</accession>
<dbReference type="InterPro" id="IPR035899">
    <property type="entry name" value="DBL_dom_sf"/>
</dbReference>
<dbReference type="Pfam" id="PF00621">
    <property type="entry name" value="RhoGEF"/>
    <property type="match status" value="1"/>
</dbReference>
<evidence type="ECO:0000313" key="4">
    <source>
        <dbReference type="Proteomes" id="UP000518752"/>
    </source>
</evidence>
<reference evidence="3 4" key="1">
    <citation type="journal article" date="2020" name="ISME J.">
        <title>Uncovering the hidden diversity of litter-decomposition mechanisms in mushroom-forming fungi.</title>
        <authorList>
            <person name="Floudas D."/>
            <person name="Bentzer J."/>
            <person name="Ahren D."/>
            <person name="Johansson T."/>
            <person name="Persson P."/>
            <person name="Tunlid A."/>
        </authorList>
    </citation>
    <scope>NUCLEOTIDE SEQUENCE [LARGE SCALE GENOMIC DNA]</scope>
    <source>
        <strain evidence="3 4">CBS 406.79</strain>
    </source>
</reference>
<keyword evidence="4" id="KW-1185">Reference proteome</keyword>
<proteinExistence type="predicted"/>
<comment type="caution">
    <text evidence="3">The sequence shown here is derived from an EMBL/GenBank/DDBJ whole genome shotgun (WGS) entry which is preliminary data.</text>
</comment>
<evidence type="ECO:0000259" key="2">
    <source>
        <dbReference type="PROSITE" id="PS50010"/>
    </source>
</evidence>
<dbReference type="AlphaFoldDB" id="A0A8H5ME53"/>
<feature type="region of interest" description="Disordered" evidence="1">
    <location>
        <begin position="82"/>
        <end position="115"/>
    </location>
</feature>
<gene>
    <name evidence="3" type="ORF">D9757_002644</name>
</gene>
<feature type="region of interest" description="Disordered" evidence="1">
    <location>
        <begin position="771"/>
        <end position="800"/>
    </location>
</feature>
<dbReference type="PANTHER" id="PTHR45818">
    <property type="entry name" value="PROTEIN VAV"/>
    <property type="match status" value="1"/>
</dbReference>
<feature type="domain" description="DH" evidence="2">
    <location>
        <begin position="235"/>
        <end position="553"/>
    </location>
</feature>
<name>A0A8H5ME53_9AGAR</name>
<sequence length="1058" mass="116455">MSSQPATFDRRSARLSRILPTISISPAMLDASLKRPVDGRTRRSSIVAGFLPLPSISASPICTPTTSTSSRDFVFGGGSDHSEWSSSESYTTAPTSASPTSRASPRWISSPSTTPPKLFKRSVTCISHLQAPPSAPPSSFPAFMFPHASDHLIHRRNSVPAMSPRPGPSSHLYPSISRRKRPKHPDSLTDHPSHFFSPARRFSDVSVAMDSSRRSPSSMTVKPTIDGRKTKDNIRRYHALQELLSTEVSYLEDLKVLVLIYLRQLPTLTLKRSSSASSTFVRNSSLSALSRASSSVHLSHSTPKEPVRPIFKNSEIDALTRNAEEVLEFHSHFVQELRTALGPFGFRVEAPSRSSDDPHDNPSTNLENLDAGIALVSSKYATEASRFVTYEQFCAGHPEAMDILRRTQYAHPTEWEEFEKKCGISAYEMLNGHSSSSSSEENHSPAPLTESRTKCRRNSATSIDSAVRYVRSRSNSLAAHRDLEARNRSRLMFMDYLIKPVQRICKYPLLLDQLKSSKIHLVDPAMRASRRSDVVTESALQAMRHVASSVDEARRLQDVAVRSALIASRIAYPPVMPSSSHPVLQTLTASFVSSLGVCHLAGSLDVIHQQPPSKPSTGVTNVHVKYLGAFLYRGGYLILARVKGKIYEPRHWFRLCDSKILDVDESQAWLPCSFRLSYNGHEFELAAACQREKEVWLTAIRESLSYPMSGWINVPINSTYLDSKGEMVPSRLDGPFEALPALNSSPDVTPSRPAGEQLAFAETALNALINNSEPSSRKSSNAATPQTPGPSRQSSTGSLRYSSSQYETFIIRRNLPSSRTQVDAALSDVLSDACLFARANSKEEELFHAPTVSRQGSPIRTSPTKSSNSGLTMAKNRLRRHESVLVPRKKSHAQMSDYFETGRASRAKSLSLRSRPQFLSLITHSQDLTDPLSTLLTPSSFSACSDPSSTMCSPSLEHRSSITDAPRSEPDYHGTRPSSFAGSFRSIFNSRPPSPPLHPLPAPTAPSPLEQKAPSGNVFKRWVRSSTFLRTHRRTLSDGTALGDPTGLPELAALSLTS</sequence>
<dbReference type="SUPFAM" id="SSF48065">
    <property type="entry name" value="DBL homology domain (DH-domain)"/>
    <property type="match status" value="1"/>
</dbReference>
<feature type="compositionally biased region" description="Basic and acidic residues" evidence="1">
    <location>
        <begin position="184"/>
        <end position="193"/>
    </location>
</feature>
<protein>
    <recommendedName>
        <fullName evidence="2">DH domain-containing protein</fullName>
    </recommendedName>
</protein>
<evidence type="ECO:0000256" key="1">
    <source>
        <dbReference type="SAM" id="MobiDB-lite"/>
    </source>
</evidence>
<dbReference type="SUPFAM" id="SSF50729">
    <property type="entry name" value="PH domain-like"/>
    <property type="match status" value="1"/>
</dbReference>
<dbReference type="Proteomes" id="UP000518752">
    <property type="component" value="Unassembled WGS sequence"/>
</dbReference>
<feature type="compositionally biased region" description="Polar residues" evidence="1">
    <location>
        <begin position="976"/>
        <end position="991"/>
    </location>
</feature>
<feature type="region of interest" description="Disordered" evidence="1">
    <location>
        <begin position="348"/>
        <end position="367"/>
    </location>
</feature>
<dbReference type="PROSITE" id="PS50010">
    <property type="entry name" value="DH_2"/>
    <property type="match status" value="1"/>
</dbReference>
<feature type="region of interest" description="Disordered" evidence="1">
    <location>
        <begin position="850"/>
        <end position="871"/>
    </location>
</feature>
<feature type="region of interest" description="Disordered" evidence="1">
    <location>
        <begin position="433"/>
        <end position="460"/>
    </location>
</feature>
<dbReference type="OrthoDB" id="1716625at2759"/>
<feature type="compositionally biased region" description="Low complexity" evidence="1">
    <location>
        <begin position="84"/>
        <end position="105"/>
    </location>
</feature>
<dbReference type="EMBL" id="JAACJN010000014">
    <property type="protein sequence ID" value="KAF5390652.1"/>
    <property type="molecule type" value="Genomic_DNA"/>
</dbReference>
<dbReference type="SMART" id="SM00325">
    <property type="entry name" value="RhoGEF"/>
    <property type="match status" value="1"/>
</dbReference>
<dbReference type="GO" id="GO:0005737">
    <property type="term" value="C:cytoplasm"/>
    <property type="evidence" value="ECO:0007669"/>
    <property type="project" value="TreeGrafter"/>
</dbReference>
<feature type="region of interest" description="Disordered" evidence="1">
    <location>
        <begin position="1033"/>
        <end position="1058"/>
    </location>
</feature>
<evidence type="ECO:0000313" key="3">
    <source>
        <dbReference type="EMBL" id="KAF5390652.1"/>
    </source>
</evidence>
<dbReference type="InterPro" id="IPR000219">
    <property type="entry name" value="DH_dom"/>
</dbReference>
<feature type="region of interest" description="Disordered" evidence="1">
    <location>
        <begin position="158"/>
        <end position="195"/>
    </location>
</feature>
<dbReference type="GO" id="GO:0005085">
    <property type="term" value="F:guanyl-nucleotide exchange factor activity"/>
    <property type="evidence" value="ECO:0007669"/>
    <property type="project" value="InterPro"/>
</dbReference>
<feature type="compositionally biased region" description="Basic and acidic residues" evidence="1">
    <location>
        <begin position="956"/>
        <end position="974"/>
    </location>
</feature>
<organism evidence="3 4">
    <name type="scientific">Collybiopsis confluens</name>
    <dbReference type="NCBI Taxonomy" id="2823264"/>
    <lineage>
        <taxon>Eukaryota</taxon>
        <taxon>Fungi</taxon>
        <taxon>Dikarya</taxon>
        <taxon>Basidiomycota</taxon>
        <taxon>Agaricomycotina</taxon>
        <taxon>Agaricomycetes</taxon>
        <taxon>Agaricomycetidae</taxon>
        <taxon>Agaricales</taxon>
        <taxon>Marasmiineae</taxon>
        <taxon>Omphalotaceae</taxon>
        <taxon>Collybiopsis</taxon>
    </lineage>
</organism>
<feature type="compositionally biased region" description="Polar residues" evidence="1">
    <location>
        <begin position="852"/>
        <end position="871"/>
    </location>
</feature>
<dbReference type="PANTHER" id="PTHR45818:SF3">
    <property type="entry name" value="PROTEIN VAV"/>
    <property type="match status" value="1"/>
</dbReference>
<feature type="region of interest" description="Disordered" evidence="1">
    <location>
        <begin position="946"/>
        <end position="1017"/>
    </location>
</feature>
<feature type="compositionally biased region" description="Pro residues" evidence="1">
    <location>
        <begin position="992"/>
        <end position="1006"/>
    </location>
</feature>